<reference evidence="1" key="2">
    <citation type="journal article" date="2015" name="Fish Shellfish Immunol.">
        <title>Early steps in the European eel (Anguilla anguilla)-Vibrio vulnificus interaction in the gills: Role of the RtxA13 toxin.</title>
        <authorList>
            <person name="Callol A."/>
            <person name="Pajuelo D."/>
            <person name="Ebbesson L."/>
            <person name="Teles M."/>
            <person name="MacKenzie S."/>
            <person name="Amaro C."/>
        </authorList>
    </citation>
    <scope>NUCLEOTIDE SEQUENCE</scope>
</reference>
<protein>
    <submittedName>
        <fullName evidence="1">Uncharacterized protein</fullName>
    </submittedName>
</protein>
<dbReference type="AlphaFoldDB" id="A0A0E9R9M4"/>
<proteinExistence type="predicted"/>
<sequence length="59" mass="6898">MKSPPASLLWVSEMLMYFGNPGVPFNKNKKSNTTPRDLKMEYFIHTDALIHLPQIYIWS</sequence>
<name>A0A0E9R9M4_ANGAN</name>
<reference evidence="1" key="1">
    <citation type="submission" date="2014-11" db="EMBL/GenBank/DDBJ databases">
        <authorList>
            <person name="Amaro Gonzalez C."/>
        </authorList>
    </citation>
    <scope>NUCLEOTIDE SEQUENCE</scope>
</reference>
<accession>A0A0E9R9M4</accession>
<dbReference type="EMBL" id="GBXM01083090">
    <property type="protein sequence ID" value="JAH25487.1"/>
    <property type="molecule type" value="Transcribed_RNA"/>
</dbReference>
<organism evidence="1">
    <name type="scientific">Anguilla anguilla</name>
    <name type="common">European freshwater eel</name>
    <name type="synonym">Muraena anguilla</name>
    <dbReference type="NCBI Taxonomy" id="7936"/>
    <lineage>
        <taxon>Eukaryota</taxon>
        <taxon>Metazoa</taxon>
        <taxon>Chordata</taxon>
        <taxon>Craniata</taxon>
        <taxon>Vertebrata</taxon>
        <taxon>Euteleostomi</taxon>
        <taxon>Actinopterygii</taxon>
        <taxon>Neopterygii</taxon>
        <taxon>Teleostei</taxon>
        <taxon>Anguilliformes</taxon>
        <taxon>Anguillidae</taxon>
        <taxon>Anguilla</taxon>
    </lineage>
</organism>
<evidence type="ECO:0000313" key="1">
    <source>
        <dbReference type="EMBL" id="JAH25487.1"/>
    </source>
</evidence>